<evidence type="ECO:0000256" key="3">
    <source>
        <dbReference type="ARBA" id="ARBA00022989"/>
    </source>
</evidence>
<evidence type="ECO:0000256" key="6">
    <source>
        <dbReference type="SAM" id="Phobius"/>
    </source>
</evidence>
<evidence type="ECO:0000313" key="9">
    <source>
        <dbReference type="Proteomes" id="UP000241394"/>
    </source>
</evidence>
<gene>
    <name evidence="8" type="ORF">CEY00_Acc32350</name>
</gene>
<evidence type="ECO:0000256" key="4">
    <source>
        <dbReference type="ARBA" id="ARBA00023136"/>
    </source>
</evidence>
<reference evidence="8 9" key="1">
    <citation type="submission" date="2017-07" db="EMBL/GenBank/DDBJ databases">
        <title>An improved, manually edited Actinidia chinensis var. chinensis (kiwifruit) genome highlights the challenges associated with draft genomes and gene prediction in plants.</title>
        <authorList>
            <person name="Pilkington S."/>
            <person name="Crowhurst R."/>
            <person name="Hilario E."/>
            <person name="Nardozza S."/>
            <person name="Fraser L."/>
            <person name="Peng Y."/>
            <person name="Gunaseelan K."/>
            <person name="Simpson R."/>
            <person name="Tahir J."/>
            <person name="Deroles S."/>
            <person name="Templeton K."/>
            <person name="Luo Z."/>
            <person name="Davy M."/>
            <person name="Cheng C."/>
            <person name="Mcneilage M."/>
            <person name="Scaglione D."/>
            <person name="Liu Y."/>
            <person name="Zhang Q."/>
            <person name="Datson P."/>
            <person name="De Silva N."/>
            <person name="Gardiner S."/>
            <person name="Bassett H."/>
            <person name="Chagne D."/>
            <person name="Mccallum J."/>
            <person name="Dzierzon H."/>
            <person name="Deng C."/>
            <person name="Wang Y.-Y."/>
            <person name="Barron N."/>
            <person name="Manako K."/>
            <person name="Bowen J."/>
            <person name="Foster T."/>
            <person name="Erridge Z."/>
            <person name="Tiffin H."/>
            <person name="Waite C."/>
            <person name="Davies K."/>
            <person name="Grierson E."/>
            <person name="Laing W."/>
            <person name="Kirk R."/>
            <person name="Chen X."/>
            <person name="Wood M."/>
            <person name="Montefiori M."/>
            <person name="Brummell D."/>
            <person name="Schwinn K."/>
            <person name="Catanach A."/>
            <person name="Fullerton C."/>
            <person name="Li D."/>
            <person name="Meiyalaghan S."/>
            <person name="Nieuwenhuizen N."/>
            <person name="Read N."/>
            <person name="Prakash R."/>
            <person name="Hunter D."/>
            <person name="Zhang H."/>
            <person name="Mckenzie M."/>
            <person name="Knabel M."/>
            <person name="Harris A."/>
            <person name="Allan A."/>
            <person name="Chen A."/>
            <person name="Janssen B."/>
            <person name="Plunkett B."/>
            <person name="Dwamena C."/>
            <person name="Voogd C."/>
            <person name="Leif D."/>
            <person name="Lafferty D."/>
            <person name="Souleyre E."/>
            <person name="Varkonyi-Gasic E."/>
            <person name="Gambi F."/>
            <person name="Hanley J."/>
            <person name="Yao J.-L."/>
            <person name="Cheung J."/>
            <person name="David K."/>
            <person name="Warren B."/>
            <person name="Marsh K."/>
            <person name="Snowden K."/>
            <person name="Lin-Wang K."/>
            <person name="Brian L."/>
            <person name="Martinez-Sanchez M."/>
            <person name="Wang M."/>
            <person name="Ileperuma N."/>
            <person name="Macnee N."/>
            <person name="Campin R."/>
            <person name="Mcatee P."/>
            <person name="Drummond R."/>
            <person name="Espley R."/>
            <person name="Ireland H."/>
            <person name="Wu R."/>
            <person name="Atkinson R."/>
            <person name="Karunairetnam S."/>
            <person name="Bulley S."/>
            <person name="Chunkath S."/>
            <person name="Hanley Z."/>
            <person name="Storey R."/>
            <person name="Thrimawithana A."/>
            <person name="Thomson S."/>
            <person name="David C."/>
            <person name="Testolin R."/>
        </authorList>
    </citation>
    <scope>NUCLEOTIDE SEQUENCE [LARGE SCALE GENOMIC DNA]</scope>
    <source>
        <strain evidence="9">cv. Red5</strain>
        <tissue evidence="8">Young leaf</tissue>
    </source>
</reference>
<dbReference type="GO" id="GO:0098542">
    <property type="term" value="P:defense response to other organism"/>
    <property type="evidence" value="ECO:0007669"/>
    <property type="project" value="InterPro"/>
</dbReference>
<keyword evidence="3 6" id="KW-1133">Transmembrane helix</keyword>
<keyword evidence="2 6" id="KW-0812">Transmembrane</keyword>
<proteinExistence type="predicted"/>
<name>A0A2R6P7V8_ACTCC</name>
<evidence type="ECO:0000313" key="8">
    <source>
        <dbReference type="EMBL" id="PSR86726.1"/>
    </source>
</evidence>
<evidence type="ECO:0000259" key="7">
    <source>
        <dbReference type="Pfam" id="PF03168"/>
    </source>
</evidence>
<keyword evidence="4 6" id="KW-0472">Membrane</keyword>
<sequence length="257" mass="28717">MADRVHPRDSPPSSGEAPMAKPSQSVPVQPAGTYVIQIPKDQIYRYPPPENARRYQKYSRREPRRRCCRRCLCWSLGLLASLLLLLAVSAGVLYLVFRPESPKYSIDDVSIHGFNLTSLSAVSPEFNVTIRAQNPNDKIGIYYQKESSVTVYYSGINLCNGALPVFYQPSNNLTVFQTALKGSKILLTNAVHSTLAAEEKRGELPFRLNLKAPVKFKVGAVKTWTITFKVKCELTVDSLTSSSKIVTTDCDSRVKLW</sequence>
<dbReference type="Pfam" id="PF03168">
    <property type="entry name" value="LEA_2"/>
    <property type="match status" value="1"/>
</dbReference>
<evidence type="ECO:0000256" key="2">
    <source>
        <dbReference type="ARBA" id="ARBA00022692"/>
    </source>
</evidence>
<organism evidence="8 9">
    <name type="scientific">Actinidia chinensis var. chinensis</name>
    <name type="common">Chinese soft-hair kiwi</name>
    <dbReference type="NCBI Taxonomy" id="1590841"/>
    <lineage>
        <taxon>Eukaryota</taxon>
        <taxon>Viridiplantae</taxon>
        <taxon>Streptophyta</taxon>
        <taxon>Embryophyta</taxon>
        <taxon>Tracheophyta</taxon>
        <taxon>Spermatophyta</taxon>
        <taxon>Magnoliopsida</taxon>
        <taxon>eudicotyledons</taxon>
        <taxon>Gunneridae</taxon>
        <taxon>Pentapetalae</taxon>
        <taxon>asterids</taxon>
        <taxon>Ericales</taxon>
        <taxon>Actinidiaceae</taxon>
        <taxon>Actinidia</taxon>
    </lineage>
</organism>
<dbReference type="Gramene" id="PSR86726">
    <property type="protein sequence ID" value="PSR86726"/>
    <property type="gene ID" value="CEY00_Acc32350"/>
</dbReference>
<reference evidence="9" key="2">
    <citation type="journal article" date="2018" name="BMC Genomics">
        <title>A manually annotated Actinidia chinensis var. chinensis (kiwifruit) genome highlights the challenges associated with draft genomes and gene prediction in plants.</title>
        <authorList>
            <person name="Pilkington S.M."/>
            <person name="Crowhurst R."/>
            <person name="Hilario E."/>
            <person name="Nardozza S."/>
            <person name="Fraser L."/>
            <person name="Peng Y."/>
            <person name="Gunaseelan K."/>
            <person name="Simpson R."/>
            <person name="Tahir J."/>
            <person name="Deroles S.C."/>
            <person name="Templeton K."/>
            <person name="Luo Z."/>
            <person name="Davy M."/>
            <person name="Cheng C."/>
            <person name="McNeilage M."/>
            <person name="Scaglione D."/>
            <person name="Liu Y."/>
            <person name="Zhang Q."/>
            <person name="Datson P."/>
            <person name="De Silva N."/>
            <person name="Gardiner S.E."/>
            <person name="Bassett H."/>
            <person name="Chagne D."/>
            <person name="McCallum J."/>
            <person name="Dzierzon H."/>
            <person name="Deng C."/>
            <person name="Wang Y.Y."/>
            <person name="Barron L."/>
            <person name="Manako K."/>
            <person name="Bowen J."/>
            <person name="Foster T.M."/>
            <person name="Erridge Z.A."/>
            <person name="Tiffin H."/>
            <person name="Waite C.N."/>
            <person name="Davies K.M."/>
            <person name="Grierson E.P."/>
            <person name="Laing W.A."/>
            <person name="Kirk R."/>
            <person name="Chen X."/>
            <person name="Wood M."/>
            <person name="Montefiori M."/>
            <person name="Brummell D.A."/>
            <person name="Schwinn K.E."/>
            <person name="Catanach A."/>
            <person name="Fullerton C."/>
            <person name="Li D."/>
            <person name="Meiyalaghan S."/>
            <person name="Nieuwenhuizen N."/>
            <person name="Read N."/>
            <person name="Prakash R."/>
            <person name="Hunter D."/>
            <person name="Zhang H."/>
            <person name="McKenzie M."/>
            <person name="Knabel M."/>
            <person name="Harris A."/>
            <person name="Allan A.C."/>
            <person name="Gleave A."/>
            <person name="Chen A."/>
            <person name="Janssen B.J."/>
            <person name="Plunkett B."/>
            <person name="Ampomah-Dwamena C."/>
            <person name="Voogd C."/>
            <person name="Leif D."/>
            <person name="Lafferty D."/>
            <person name="Souleyre E.J.F."/>
            <person name="Varkonyi-Gasic E."/>
            <person name="Gambi F."/>
            <person name="Hanley J."/>
            <person name="Yao J.L."/>
            <person name="Cheung J."/>
            <person name="David K.M."/>
            <person name="Warren B."/>
            <person name="Marsh K."/>
            <person name="Snowden K.C."/>
            <person name="Lin-Wang K."/>
            <person name="Brian L."/>
            <person name="Martinez-Sanchez M."/>
            <person name="Wang M."/>
            <person name="Ileperuma N."/>
            <person name="Macnee N."/>
            <person name="Campin R."/>
            <person name="McAtee P."/>
            <person name="Drummond R.S.M."/>
            <person name="Espley R.V."/>
            <person name="Ireland H.S."/>
            <person name="Wu R."/>
            <person name="Atkinson R.G."/>
            <person name="Karunairetnam S."/>
            <person name="Bulley S."/>
            <person name="Chunkath S."/>
            <person name="Hanley Z."/>
            <person name="Storey R."/>
            <person name="Thrimawithana A.H."/>
            <person name="Thomson S."/>
            <person name="David C."/>
            <person name="Testolin R."/>
            <person name="Huang H."/>
            <person name="Hellens R.P."/>
            <person name="Schaffer R.J."/>
        </authorList>
    </citation>
    <scope>NUCLEOTIDE SEQUENCE [LARGE SCALE GENOMIC DNA]</scope>
    <source>
        <strain evidence="9">cv. Red5</strain>
    </source>
</reference>
<dbReference type="OrthoDB" id="1849707at2759"/>
<dbReference type="OMA" id="HHELEMY"/>
<dbReference type="Gene3D" id="2.60.40.1820">
    <property type="match status" value="1"/>
</dbReference>
<dbReference type="InterPro" id="IPR004864">
    <property type="entry name" value="LEA_2"/>
</dbReference>
<evidence type="ECO:0000256" key="1">
    <source>
        <dbReference type="ARBA" id="ARBA00004167"/>
    </source>
</evidence>
<dbReference type="InterPro" id="IPR044839">
    <property type="entry name" value="NDR1-like"/>
</dbReference>
<dbReference type="PANTHER" id="PTHR31234:SF2">
    <property type="entry name" value="OS05G0199100 PROTEIN"/>
    <property type="match status" value="1"/>
</dbReference>
<feature type="transmembrane region" description="Helical" evidence="6">
    <location>
        <begin position="71"/>
        <end position="97"/>
    </location>
</feature>
<dbReference type="STRING" id="1590841.A0A2R6P7V8"/>
<dbReference type="InParanoid" id="A0A2R6P7V8"/>
<feature type="domain" description="Late embryogenesis abundant protein LEA-2 subgroup" evidence="7">
    <location>
        <begin position="129"/>
        <end position="232"/>
    </location>
</feature>
<dbReference type="FunCoup" id="A0A2R6P7V8">
    <property type="interactions" value="113"/>
</dbReference>
<comment type="caution">
    <text evidence="8">The sequence shown here is derived from an EMBL/GenBank/DDBJ whole genome shotgun (WGS) entry which is preliminary data.</text>
</comment>
<dbReference type="AlphaFoldDB" id="A0A2R6P7V8"/>
<keyword evidence="9" id="KW-1185">Reference proteome</keyword>
<dbReference type="EMBL" id="NKQK01000028">
    <property type="protein sequence ID" value="PSR86726.1"/>
    <property type="molecule type" value="Genomic_DNA"/>
</dbReference>
<dbReference type="PANTHER" id="PTHR31234">
    <property type="entry name" value="LATE EMBRYOGENESIS ABUNDANT (LEA) HYDROXYPROLINE-RICH GLYCOPROTEIN FAMILY"/>
    <property type="match status" value="1"/>
</dbReference>
<comment type="subcellular location">
    <subcellularLocation>
        <location evidence="1">Membrane</location>
        <topology evidence="1">Single-pass membrane protein</topology>
    </subcellularLocation>
</comment>
<dbReference type="SUPFAM" id="SSF117070">
    <property type="entry name" value="LEA14-like"/>
    <property type="match status" value="1"/>
</dbReference>
<feature type="region of interest" description="Disordered" evidence="5">
    <location>
        <begin position="1"/>
        <end position="28"/>
    </location>
</feature>
<evidence type="ECO:0000256" key="5">
    <source>
        <dbReference type="SAM" id="MobiDB-lite"/>
    </source>
</evidence>
<accession>A0A2R6P7V8</accession>
<protein>
    <recommendedName>
        <fullName evidence="7">Late embryogenesis abundant protein LEA-2 subgroup domain-containing protein</fullName>
    </recommendedName>
</protein>
<dbReference type="GO" id="GO:0005886">
    <property type="term" value="C:plasma membrane"/>
    <property type="evidence" value="ECO:0007669"/>
    <property type="project" value="TreeGrafter"/>
</dbReference>
<dbReference type="Proteomes" id="UP000241394">
    <property type="component" value="Chromosome LG28"/>
</dbReference>